<sequence>MSQRQLFRSACRTLQSALQTSARSSTGNAGSASGLMMRSVAGKMQSGSSSAPCTALLRSFRPTGVQAMAAPTFVPMGFAASAPSVTASLSTLGSLAQHRGVSSTELAEDGDGDEGVATYLPIIMWSIDSQSALKIRPFGEELSDVRISSLGSPQKQPLVPPDTRPI</sequence>
<feature type="region of interest" description="Disordered" evidence="1">
    <location>
        <begin position="147"/>
        <end position="166"/>
    </location>
</feature>
<reference evidence="2" key="1">
    <citation type="journal article" date="2021" name="Proc. Natl. Acad. Sci. U.S.A.">
        <title>Three genomes in the algal genus Volvox reveal the fate of a haploid sex-determining region after a transition to homothallism.</title>
        <authorList>
            <person name="Yamamoto K."/>
            <person name="Hamaji T."/>
            <person name="Kawai-Toyooka H."/>
            <person name="Matsuzaki R."/>
            <person name="Takahashi F."/>
            <person name="Nishimura Y."/>
            <person name="Kawachi M."/>
            <person name="Noguchi H."/>
            <person name="Minakuchi Y."/>
            <person name="Umen J.G."/>
            <person name="Toyoda A."/>
            <person name="Nozaki H."/>
        </authorList>
    </citation>
    <scope>NUCLEOTIDE SEQUENCE</scope>
    <source>
        <strain evidence="2">NIES-3786</strain>
    </source>
</reference>
<protein>
    <submittedName>
        <fullName evidence="2">Uncharacterized protein</fullName>
    </submittedName>
</protein>
<gene>
    <name evidence="2" type="ORF">Vretifemale_15676</name>
</gene>
<dbReference type="EMBL" id="BNCP01000040">
    <property type="protein sequence ID" value="GIL87634.1"/>
    <property type="molecule type" value="Genomic_DNA"/>
</dbReference>
<evidence type="ECO:0000313" key="2">
    <source>
        <dbReference type="EMBL" id="GIL87634.1"/>
    </source>
</evidence>
<keyword evidence="3" id="KW-1185">Reference proteome</keyword>
<proteinExistence type="predicted"/>
<evidence type="ECO:0000313" key="3">
    <source>
        <dbReference type="Proteomes" id="UP000747110"/>
    </source>
</evidence>
<dbReference type="Proteomes" id="UP000747110">
    <property type="component" value="Unassembled WGS sequence"/>
</dbReference>
<organism evidence="2 3">
    <name type="scientific">Volvox reticuliferus</name>
    <dbReference type="NCBI Taxonomy" id="1737510"/>
    <lineage>
        <taxon>Eukaryota</taxon>
        <taxon>Viridiplantae</taxon>
        <taxon>Chlorophyta</taxon>
        <taxon>core chlorophytes</taxon>
        <taxon>Chlorophyceae</taxon>
        <taxon>CS clade</taxon>
        <taxon>Chlamydomonadales</taxon>
        <taxon>Volvocaceae</taxon>
        <taxon>Volvox</taxon>
    </lineage>
</organism>
<name>A0A8J4CS98_9CHLO</name>
<comment type="caution">
    <text evidence="2">The sequence shown here is derived from an EMBL/GenBank/DDBJ whole genome shotgun (WGS) entry which is preliminary data.</text>
</comment>
<evidence type="ECO:0000256" key="1">
    <source>
        <dbReference type="SAM" id="MobiDB-lite"/>
    </source>
</evidence>
<dbReference type="OrthoDB" id="9991317at2759"/>
<dbReference type="AlphaFoldDB" id="A0A8J4CS98"/>
<accession>A0A8J4CS98</accession>